<evidence type="ECO:0008006" key="4">
    <source>
        <dbReference type="Google" id="ProtNLM"/>
    </source>
</evidence>
<sequence length="120" mass="13558">MAEHESGGDTDRDDPFANLATFKPKAPSEVSQARALDEDIQKISKDNNFPSRQPQTPEPEAVKPGKRRRFNSSGPKAQLNIKVPLECHARFYRMAEERNIRVLGDLLEQALDALEQQDSR</sequence>
<dbReference type="EMBL" id="FNYO01000099">
    <property type="protein sequence ID" value="SEJ42369.1"/>
    <property type="molecule type" value="Genomic_DNA"/>
</dbReference>
<dbReference type="AlphaFoldDB" id="A0A1H6YM71"/>
<dbReference type="Proteomes" id="UP000199005">
    <property type="component" value="Unassembled WGS sequence"/>
</dbReference>
<feature type="compositionally biased region" description="Basic and acidic residues" evidence="1">
    <location>
        <begin position="1"/>
        <end position="15"/>
    </location>
</feature>
<evidence type="ECO:0000256" key="1">
    <source>
        <dbReference type="SAM" id="MobiDB-lite"/>
    </source>
</evidence>
<reference evidence="2 3" key="1">
    <citation type="submission" date="2016-10" db="EMBL/GenBank/DDBJ databases">
        <authorList>
            <person name="de Groot N.N."/>
        </authorList>
    </citation>
    <scope>NUCLEOTIDE SEQUENCE [LARGE SCALE GENOMIC DNA]</scope>
    <source>
        <strain evidence="2 3">DSM 1041</strain>
    </source>
</reference>
<feature type="compositionally biased region" description="Basic and acidic residues" evidence="1">
    <location>
        <begin position="35"/>
        <end position="45"/>
    </location>
</feature>
<dbReference type="RefSeq" id="WP_090902769.1">
    <property type="nucleotide sequence ID" value="NZ_FNYO01000099.1"/>
</dbReference>
<accession>A0A1H6YM71</accession>
<protein>
    <recommendedName>
        <fullName evidence="4">Stability/partitioning determinant</fullName>
    </recommendedName>
</protein>
<feature type="region of interest" description="Disordered" evidence="1">
    <location>
        <begin position="1"/>
        <end position="76"/>
    </location>
</feature>
<feature type="compositionally biased region" description="Polar residues" evidence="1">
    <location>
        <begin position="46"/>
        <end position="55"/>
    </location>
</feature>
<evidence type="ECO:0000313" key="3">
    <source>
        <dbReference type="Proteomes" id="UP000199005"/>
    </source>
</evidence>
<proteinExistence type="predicted"/>
<name>A0A1H6YM71_9GAMM</name>
<gene>
    <name evidence="2" type="ORF">SAMN04244579_04296</name>
</gene>
<organism evidence="2 3">
    <name type="scientific">Azotobacter beijerinckii</name>
    <dbReference type="NCBI Taxonomy" id="170623"/>
    <lineage>
        <taxon>Bacteria</taxon>
        <taxon>Pseudomonadati</taxon>
        <taxon>Pseudomonadota</taxon>
        <taxon>Gammaproteobacteria</taxon>
        <taxon>Pseudomonadales</taxon>
        <taxon>Pseudomonadaceae</taxon>
        <taxon>Azotobacter</taxon>
    </lineage>
</organism>
<evidence type="ECO:0000313" key="2">
    <source>
        <dbReference type="EMBL" id="SEJ42369.1"/>
    </source>
</evidence>